<gene>
    <name evidence="1" type="ORF">K0M31_013492</name>
</gene>
<dbReference type="AlphaFoldDB" id="A0AA40FHQ5"/>
<organism evidence="1 2">
    <name type="scientific">Melipona bicolor</name>
    <dbReference type="NCBI Taxonomy" id="60889"/>
    <lineage>
        <taxon>Eukaryota</taxon>
        <taxon>Metazoa</taxon>
        <taxon>Ecdysozoa</taxon>
        <taxon>Arthropoda</taxon>
        <taxon>Hexapoda</taxon>
        <taxon>Insecta</taxon>
        <taxon>Pterygota</taxon>
        <taxon>Neoptera</taxon>
        <taxon>Endopterygota</taxon>
        <taxon>Hymenoptera</taxon>
        <taxon>Apocrita</taxon>
        <taxon>Aculeata</taxon>
        <taxon>Apoidea</taxon>
        <taxon>Anthophila</taxon>
        <taxon>Apidae</taxon>
        <taxon>Melipona</taxon>
    </lineage>
</organism>
<name>A0AA40FHQ5_9HYME</name>
<protein>
    <submittedName>
        <fullName evidence="1">Uncharacterized protein</fullName>
    </submittedName>
</protein>
<dbReference type="EMBL" id="JAHYIQ010000037">
    <property type="protein sequence ID" value="KAK1119303.1"/>
    <property type="molecule type" value="Genomic_DNA"/>
</dbReference>
<evidence type="ECO:0000313" key="2">
    <source>
        <dbReference type="Proteomes" id="UP001177670"/>
    </source>
</evidence>
<reference evidence="1" key="1">
    <citation type="submission" date="2021-10" db="EMBL/GenBank/DDBJ databases">
        <title>Melipona bicolor Genome sequencing and assembly.</title>
        <authorList>
            <person name="Araujo N.S."/>
            <person name="Arias M.C."/>
        </authorList>
    </citation>
    <scope>NUCLEOTIDE SEQUENCE</scope>
    <source>
        <strain evidence="1">USP_2M_L1-L4_2017</strain>
        <tissue evidence="1">Whole body</tissue>
    </source>
</reference>
<sequence length="99" mass="11193">MSTTLEDALSKYPPSYPSRCESRKICFPTCPSCPNIQPPISGTSSVRFQVTHTCNGPKYSPCYYPRPIRCPPPETQPPKITPCYARLFDSRGRPICLYF</sequence>
<proteinExistence type="predicted"/>
<evidence type="ECO:0000313" key="1">
    <source>
        <dbReference type="EMBL" id="KAK1119303.1"/>
    </source>
</evidence>
<keyword evidence="2" id="KW-1185">Reference proteome</keyword>
<dbReference type="Proteomes" id="UP001177670">
    <property type="component" value="Unassembled WGS sequence"/>
</dbReference>
<comment type="caution">
    <text evidence="1">The sequence shown here is derived from an EMBL/GenBank/DDBJ whole genome shotgun (WGS) entry which is preliminary data.</text>
</comment>
<accession>A0AA40FHQ5</accession>